<evidence type="ECO:0000313" key="2">
    <source>
        <dbReference type="EMBL" id="KAK7042150.1"/>
    </source>
</evidence>
<proteinExistence type="predicted"/>
<name>A0AAW0CTA6_9AGAR</name>
<feature type="compositionally biased region" description="Basic and acidic residues" evidence="1">
    <location>
        <begin position="138"/>
        <end position="158"/>
    </location>
</feature>
<accession>A0AAW0CTA6</accession>
<gene>
    <name evidence="2" type="ORF">R3P38DRAFT_2767772</name>
</gene>
<reference evidence="2 3" key="1">
    <citation type="journal article" date="2024" name="J Genomics">
        <title>Draft genome sequencing and assembly of Favolaschia claudopus CIRM-BRFM 2984 isolated from oak limbs.</title>
        <authorList>
            <person name="Navarro D."/>
            <person name="Drula E."/>
            <person name="Chaduli D."/>
            <person name="Cazenave R."/>
            <person name="Ahrendt S."/>
            <person name="Wang J."/>
            <person name="Lipzen A."/>
            <person name="Daum C."/>
            <person name="Barry K."/>
            <person name="Grigoriev I.V."/>
            <person name="Favel A."/>
            <person name="Rosso M.N."/>
            <person name="Martin F."/>
        </authorList>
    </citation>
    <scope>NUCLEOTIDE SEQUENCE [LARGE SCALE GENOMIC DNA]</scope>
    <source>
        <strain evidence="2 3">CIRM-BRFM 2984</strain>
    </source>
</reference>
<protein>
    <submittedName>
        <fullName evidence="2">Uncharacterized protein</fullName>
    </submittedName>
</protein>
<sequence length="189" mass="21520">MAGNWKGTVACVSGPNSLPVKPIASKLLANDSCKRTKQLNTDPKAVRGLWRIRKDISTTRAYERLRWGGQCVKWPRRVRRPSYQRFCGDHDSTREKLGKTMKDTPVLQFGRVREVQIGESSHLKNCPCRTWGVNQHEASVRESEGRVGDEPRYKEHSSVSRAHHHGVRQRVFTGKYVPQPESDSSNAEQ</sequence>
<feature type="region of interest" description="Disordered" evidence="1">
    <location>
        <begin position="137"/>
        <end position="189"/>
    </location>
</feature>
<evidence type="ECO:0000313" key="3">
    <source>
        <dbReference type="Proteomes" id="UP001362999"/>
    </source>
</evidence>
<comment type="caution">
    <text evidence="2">The sequence shown here is derived from an EMBL/GenBank/DDBJ whole genome shotgun (WGS) entry which is preliminary data.</text>
</comment>
<evidence type="ECO:0000256" key="1">
    <source>
        <dbReference type="SAM" id="MobiDB-lite"/>
    </source>
</evidence>
<dbReference type="EMBL" id="JAWWNJ010000013">
    <property type="protein sequence ID" value="KAK7042150.1"/>
    <property type="molecule type" value="Genomic_DNA"/>
</dbReference>
<organism evidence="2 3">
    <name type="scientific">Favolaschia claudopus</name>
    <dbReference type="NCBI Taxonomy" id="2862362"/>
    <lineage>
        <taxon>Eukaryota</taxon>
        <taxon>Fungi</taxon>
        <taxon>Dikarya</taxon>
        <taxon>Basidiomycota</taxon>
        <taxon>Agaricomycotina</taxon>
        <taxon>Agaricomycetes</taxon>
        <taxon>Agaricomycetidae</taxon>
        <taxon>Agaricales</taxon>
        <taxon>Marasmiineae</taxon>
        <taxon>Mycenaceae</taxon>
        <taxon>Favolaschia</taxon>
    </lineage>
</organism>
<keyword evidence="3" id="KW-1185">Reference proteome</keyword>
<dbReference type="AlphaFoldDB" id="A0AAW0CTA6"/>
<dbReference type="Proteomes" id="UP001362999">
    <property type="component" value="Unassembled WGS sequence"/>
</dbReference>